<feature type="domain" description="Thioredoxin" evidence="1">
    <location>
        <begin position="383"/>
        <end position="530"/>
    </location>
</feature>
<dbReference type="InterPro" id="IPR013766">
    <property type="entry name" value="Thioredoxin_domain"/>
</dbReference>
<dbReference type="SUPFAM" id="SSF52833">
    <property type="entry name" value="Thioredoxin-like"/>
    <property type="match status" value="1"/>
</dbReference>
<sequence>MKRSNLKQHFIAAMLVTGLLLSSIVIGKQKQDIELPPARFHGRIVNYQDGDSLRVLLQRNSLTPTVGSYELAGWLNFYTKVKNDGTFEFELPISPEPSRLHIDVVRRGLDGKQKYLQDGAVEYIIESGDDIKMEIEVDEKDREFSISFSGRGAPKYTCTYLTSHKFFQWDPVVGNFITDAELNKAGEGMLSPIVKGAYDKRYFGAMHILDSMKALISPLVYDVIRADAYGQVYSSMLATYDVFFERAFFFEPGESNVSEDIKALLPHFLDTLNLPPLPALTGKTADNFALSTFFKNFLIGQQIYRLRAQGKEKFDCLELENQLLNIPMTSFLRDKVLAMFLLTPTFTLYTSLNQRSMDECWDEGIKQIKTPYIRSYVQANNVVHRGRAAYNFELSDPSDKKVRLSDFKGKVVLMDTWFTGCGGCIRFHKRFEQEIYPSFRKDTNFIVVSICSDKDKNSWIKSMQSDKYTNAAYVNLYTNGLGDDAPVLLHYKANMAPFILIIGKDGKIHSRIYDNSSSDIIRDIKDALSKS</sequence>
<dbReference type="PROSITE" id="PS51352">
    <property type="entry name" value="THIOREDOXIN_2"/>
    <property type="match status" value="1"/>
</dbReference>
<gene>
    <name evidence="2" type="ORF">DCC81_03455</name>
</gene>
<organism evidence="2 3">
    <name type="scientific">Chitinophaga parva</name>
    <dbReference type="NCBI Taxonomy" id="2169414"/>
    <lineage>
        <taxon>Bacteria</taxon>
        <taxon>Pseudomonadati</taxon>
        <taxon>Bacteroidota</taxon>
        <taxon>Chitinophagia</taxon>
        <taxon>Chitinophagales</taxon>
        <taxon>Chitinophagaceae</taxon>
        <taxon>Chitinophaga</taxon>
    </lineage>
</organism>
<dbReference type="Proteomes" id="UP000244450">
    <property type="component" value="Unassembled WGS sequence"/>
</dbReference>
<keyword evidence="3" id="KW-1185">Reference proteome</keyword>
<dbReference type="PANTHER" id="PTHR42852:SF17">
    <property type="entry name" value="THIOREDOXIN-LIKE PROTEIN HI_1115"/>
    <property type="match status" value="1"/>
</dbReference>
<dbReference type="InterPro" id="IPR036249">
    <property type="entry name" value="Thioredoxin-like_sf"/>
</dbReference>
<comment type="caution">
    <text evidence="2">The sequence shown here is derived from an EMBL/GenBank/DDBJ whole genome shotgun (WGS) entry which is preliminary data.</text>
</comment>
<dbReference type="Pfam" id="PF00578">
    <property type="entry name" value="AhpC-TSA"/>
    <property type="match status" value="1"/>
</dbReference>
<accession>A0A2T7BLP0</accession>
<dbReference type="OrthoDB" id="983020at2"/>
<dbReference type="EMBL" id="QCYK01000001">
    <property type="protein sequence ID" value="PUZ28550.1"/>
    <property type="molecule type" value="Genomic_DNA"/>
</dbReference>
<name>A0A2T7BLP0_9BACT</name>
<evidence type="ECO:0000313" key="3">
    <source>
        <dbReference type="Proteomes" id="UP000244450"/>
    </source>
</evidence>
<evidence type="ECO:0000259" key="1">
    <source>
        <dbReference type="PROSITE" id="PS51352"/>
    </source>
</evidence>
<dbReference type="RefSeq" id="WP_108685189.1">
    <property type="nucleotide sequence ID" value="NZ_QCYK01000001.1"/>
</dbReference>
<protein>
    <recommendedName>
        <fullName evidence="1">Thioredoxin domain-containing protein</fullName>
    </recommendedName>
</protein>
<dbReference type="CDD" id="cd02966">
    <property type="entry name" value="TlpA_like_family"/>
    <property type="match status" value="1"/>
</dbReference>
<dbReference type="Gene3D" id="3.40.30.10">
    <property type="entry name" value="Glutaredoxin"/>
    <property type="match status" value="1"/>
</dbReference>
<dbReference type="InterPro" id="IPR050553">
    <property type="entry name" value="Thioredoxin_ResA/DsbE_sf"/>
</dbReference>
<evidence type="ECO:0000313" key="2">
    <source>
        <dbReference type="EMBL" id="PUZ28550.1"/>
    </source>
</evidence>
<dbReference type="PANTHER" id="PTHR42852">
    <property type="entry name" value="THIOL:DISULFIDE INTERCHANGE PROTEIN DSBE"/>
    <property type="match status" value="1"/>
</dbReference>
<proteinExistence type="predicted"/>
<dbReference type="AlphaFoldDB" id="A0A2T7BLP0"/>
<reference evidence="2 3" key="1">
    <citation type="submission" date="2018-04" db="EMBL/GenBank/DDBJ databases">
        <title>Chitinophaga fuyangensis sp. nov., isolated from soil in a chemical factory.</title>
        <authorList>
            <person name="Chen K."/>
        </authorList>
    </citation>
    <scope>NUCLEOTIDE SEQUENCE [LARGE SCALE GENOMIC DNA]</scope>
    <source>
        <strain evidence="2 3">LY-1</strain>
    </source>
</reference>
<dbReference type="InterPro" id="IPR000866">
    <property type="entry name" value="AhpC/TSA"/>
</dbReference>